<keyword evidence="3" id="KW-1185">Reference proteome</keyword>
<reference evidence="4" key="2">
    <citation type="submission" date="2020-10" db="UniProtKB">
        <authorList>
            <consortium name="WormBaseParasite"/>
        </authorList>
    </citation>
    <scope>IDENTIFICATION</scope>
</reference>
<dbReference type="WBParaSite" id="Pan_g13352.t1">
    <property type="protein sequence ID" value="Pan_g13352.t1"/>
    <property type="gene ID" value="Pan_g13352"/>
</dbReference>
<organism evidence="3 4">
    <name type="scientific">Panagrellus redivivus</name>
    <name type="common">Microworm</name>
    <dbReference type="NCBI Taxonomy" id="6233"/>
    <lineage>
        <taxon>Eukaryota</taxon>
        <taxon>Metazoa</taxon>
        <taxon>Ecdysozoa</taxon>
        <taxon>Nematoda</taxon>
        <taxon>Chromadorea</taxon>
        <taxon>Rhabditida</taxon>
        <taxon>Tylenchina</taxon>
        <taxon>Panagrolaimomorpha</taxon>
        <taxon>Panagrolaimoidea</taxon>
        <taxon>Panagrolaimidae</taxon>
        <taxon>Panagrellus</taxon>
    </lineage>
</organism>
<sequence>MPYVLNISPSGRVVSAAEKSANDNHRESPELVFWECSGDVKSVYAGESDEVRSMYAFEVVEHVSEMGKAFAKLSNEDEDYFDNLNFGDGFVNSEGTERKNNWHGFEWDMEVKKAEEMHLRGGLTETTIPEFTLPELTGDEVEEFLNKSVGDMQIRKNLLEQKSVAESETVADEKRSVYAFDMNAEDDVHSNADEDEESYYSDSDSSDDEKDDDVISEYAFDFYGPDGVESEYAFDYYGGKDSDAEKVIKPSSEPTNMNAESATEATSGCCFANCFLDNITWPDVKQCVCEKFSEYRVRQLMFLVLVCHLMHFLFMLPYYVKGLKTL</sequence>
<reference evidence="3" key="1">
    <citation type="journal article" date="2013" name="Genetics">
        <title>The draft genome and transcriptome of Panagrellus redivivus are shaped by the harsh demands of a free-living lifestyle.</title>
        <authorList>
            <person name="Srinivasan J."/>
            <person name="Dillman A.R."/>
            <person name="Macchietto M.G."/>
            <person name="Heikkinen L."/>
            <person name="Lakso M."/>
            <person name="Fracchia K.M."/>
            <person name="Antoshechkin I."/>
            <person name="Mortazavi A."/>
            <person name="Wong G."/>
            <person name="Sternberg P.W."/>
        </authorList>
    </citation>
    <scope>NUCLEOTIDE SEQUENCE [LARGE SCALE GENOMIC DNA]</scope>
    <source>
        <strain evidence="3">MT8872</strain>
    </source>
</reference>
<keyword evidence="2" id="KW-0472">Membrane</keyword>
<evidence type="ECO:0000313" key="4">
    <source>
        <dbReference type="WBParaSite" id="Pan_g13352.t1"/>
    </source>
</evidence>
<dbReference type="Proteomes" id="UP000492821">
    <property type="component" value="Unassembled WGS sequence"/>
</dbReference>
<name>A0A7E4UVJ4_PANRE</name>
<evidence type="ECO:0000256" key="2">
    <source>
        <dbReference type="SAM" id="Phobius"/>
    </source>
</evidence>
<evidence type="ECO:0000256" key="1">
    <source>
        <dbReference type="SAM" id="MobiDB-lite"/>
    </source>
</evidence>
<keyword evidence="2" id="KW-0812">Transmembrane</keyword>
<feature type="transmembrane region" description="Helical" evidence="2">
    <location>
        <begin position="300"/>
        <end position="320"/>
    </location>
</feature>
<accession>A0A7E4UVJ4</accession>
<keyword evidence="2" id="KW-1133">Transmembrane helix</keyword>
<feature type="region of interest" description="Disordered" evidence="1">
    <location>
        <begin position="182"/>
        <end position="211"/>
    </location>
</feature>
<dbReference type="AlphaFoldDB" id="A0A7E4UVJ4"/>
<proteinExistence type="predicted"/>
<feature type="compositionally biased region" description="Acidic residues" evidence="1">
    <location>
        <begin position="193"/>
        <end position="211"/>
    </location>
</feature>
<evidence type="ECO:0000313" key="3">
    <source>
        <dbReference type="Proteomes" id="UP000492821"/>
    </source>
</evidence>
<protein>
    <submittedName>
        <fullName evidence="4">RNA polymerase II nuclear localization protein SLC7A6OS</fullName>
    </submittedName>
</protein>